<evidence type="ECO:0000256" key="1">
    <source>
        <dbReference type="ARBA" id="ARBA00022801"/>
    </source>
</evidence>
<comment type="caution">
    <text evidence="4">The sequence shown here is derived from an EMBL/GenBank/DDBJ whole genome shotgun (WGS) entry which is preliminary data.</text>
</comment>
<accession>A0A8I1SNE4</accession>
<proteinExistence type="inferred from homology"/>
<reference evidence="7" key="2">
    <citation type="submission" date="2023-07" db="EMBL/GenBank/DDBJ databases">
        <title>Draft genomic sequences of Priestia flexa CCM isolated from the soil of an abandoned mine contaminated by free cyanide in the high Andean zone of Tacna, Peru.</title>
        <authorList>
            <person name="Caceda Quiroz C.J."/>
            <person name="Maraza Chooque G.J."/>
            <person name="Fora Quispe G.L."/>
            <person name="Carpio Mamani M."/>
        </authorList>
    </citation>
    <scope>NUCLEOTIDE SEQUENCE [LARGE SCALE GENOMIC DNA]</scope>
    <source>
        <strain evidence="7">CCM</strain>
    </source>
</reference>
<comment type="similarity">
    <text evidence="3">Belongs to the urease beta subunit family.</text>
</comment>
<dbReference type="GO" id="GO:0043419">
    <property type="term" value="P:urea catabolic process"/>
    <property type="evidence" value="ECO:0007669"/>
    <property type="project" value="UniProtKB-UniRule"/>
</dbReference>
<evidence type="ECO:0000256" key="3">
    <source>
        <dbReference type="HAMAP-Rule" id="MF_01954"/>
    </source>
</evidence>
<sequence length="107" mass="12093">MIPGEYKLRKDEIVCNKDKGIVEMLVTNRGDRPIQVGSHFHFYEVNYGLEFNRKEAFGYHLNIPAGTAVRFEPGDPKNVQLVPFSGSQHVYGLNNKTNGPTGQLKEE</sequence>
<dbReference type="PANTHER" id="PTHR33569">
    <property type="entry name" value="UREASE"/>
    <property type="match status" value="1"/>
</dbReference>
<dbReference type="EMBL" id="JAWUZT010000015">
    <property type="protein sequence ID" value="MDW8515918.1"/>
    <property type="molecule type" value="Genomic_DNA"/>
</dbReference>
<evidence type="ECO:0000313" key="6">
    <source>
        <dbReference type="Proteomes" id="UP000664578"/>
    </source>
</evidence>
<dbReference type="Proteomes" id="UP000664578">
    <property type="component" value="Unassembled WGS sequence"/>
</dbReference>
<dbReference type="Proteomes" id="UP001284771">
    <property type="component" value="Unassembled WGS sequence"/>
</dbReference>
<evidence type="ECO:0000313" key="4">
    <source>
        <dbReference type="EMBL" id="MBN8252319.1"/>
    </source>
</evidence>
<dbReference type="PANTHER" id="PTHR33569:SF1">
    <property type="entry name" value="UREASE"/>
    <property type="match status" value="1"/>
</dbReference>
<evidence type="ECO:0000313" key="5">
    <source>
        <dbReference type="EMBL" id="MDW8515918.1"/>
    </source>
</evidence>
<reference evidence="5" key="3">
    <citation type="submission" date="2024-05" db="EMBL/GenBank/DDBJ databases">
        <title>Draft genomic sequences of Priestia flexa CCM isolated from the soil of an abandoned mine contaminated by free cyanide in the high Andean zone of Tacna, Peru.</title>
        <authorList>
            <person name="Caceda Quiroz C.J."/>
            <person name="Maraza Chooque G.J."/>
            <person name="Fora Quispe G.L."/>
            <person name="Carpio Mamani M."/>
        </authorList>
    </citation>
    <scope>NUCLEOTIDE SEQUENCE</scope>
    <source>
        <strain evidence="5">CCM</strain>
    </source>
</reference>
<dbReference type="Gene3D" id="2.10.150.10">
    <property type="entry name" value="Urease, beta subunit"/>
    <property type="match status" value="1"/>
</dbReference>
<dbReference type="NCBIfam" id="TIGR00192">
    <property type="entry name" value="urease_beta"/>
    <property type="match status" value="1"/>
</dbReference>
<dbReference type="SUPFAM" id="SSF51278">
    <property type="entry name" value="Urease, beta-subunit"/>
    <property type="match status" value="1"/>
</dbReference>
<dbReference type="AlphaFoldDB" id="A0A8I1SNE4"/>
<dbReference type="RefSeq" id="WP_025910060.1">
    <property type="nucleotide sequence ID" value="NZ_CANMDG010000008.1"/>
</dbReference>
<dbReference type="NCBIfam" id="NF009682">
    <property type="entry name" value="PRK13203.1"/>
    <property type="match status" value="1"/>
</dbReference>
<dbReference type="HAMAP" id="MF_01954">
    <property type="entry name" value="Urease_beta"/>
    <property type="match status" value="1"/>
</dbReference>
<dbReference type="InterPro" id="IPR002019">
    <property type="entry name" value="Urease_beta-like"/>
</dbReference>
<evidence type="ECO:0000313" key="7">
    <source>
        <dbReference type="Proteomes" id="UP001284771"/>
    </source>
</evidence>
<dbReference type="GO" id="GO:0009039">
    <property type="term" value="F:urease activity"/>
    <property type="evidence" value="ECO:0007669"/>
    <property type="project" value="UniProtKB-UniRule"/>
</dbReference>
<keyword evidence="7" id="KW-1185">Reference proteome</keyword>
<keyword evidence="1 3" id="KW-0378">Hydrolase</keyword>
<comment type="subunit">
    <text evidence="3">Heterotrimer of UreA (gamma), UreB (beta) and UreC (alpha) subunits. Three heterotrimers associate to form the active enzyme.</text>
</comment>
<dbReference type="CDD" id="cd00407">
    <property type="entry name" value="Urease_beta"/>
    <property type="match status" value="1"/>
</dbReference>
<dbReference type="GO" id="GO:0035550">
    <property type="term" value="C:urease complex"/>
    <property type="evidence" value="ECO:0007669"/>
    <property type="project" value="InterPro"/>
</dbReference>
<comment type="catalytic activity">
    <reaction evidence="2 3">
        <text>urea + 2 H2O + H(+) = hydrogencarbonate + 2 NH4(+)</text>
        <dbReference type="Rhea" id="RHEA:20557"/>
        <dbReference type="ChEBI" id="CHEBI:15377"/>
        <dbReference type="ChEBI" id="CHEBI:15378"/>
        <dbReference type="ChEBI" id="CHEBI:16199"/>
        <dbReference type="ChEBI" id="CHEBI:17544"/>
        <dbReference type="ChEBI" id="CHEBI:28938"/>
        <dbReference type="EC" id="3.5.1.5"/>
    </reaction>
</comment>
<reference evidence="4" key="1">
    <citation type="submission" date="2020-12" db="EMBL/GenBank/DDBJ databases">
        <title>PHA producing bacteria isolated from mangrove.</title>
        <authorList>
            <person name="Zheng W."/>
            <person name="Yu S."/>
            <person name="Huang Y."/>
        </authorList>
    </citation>
    <scope>NUCLEOTIDE SEQUENCE</scope>
    <source>
        <strain evidence="4">GN22-4</strain>
    </source>
</reference>
<dbReference type="EC" id="3.5.1.5" evidence="3"/>
<comment type="subcellular location">
    <subcellularLocation>
        <location evidence="3">Cytoplasm</location>
    </subcellularLocation>
</comment>
<dbReference type="InterPro" id="IPR050069">
    <property type="entry name" value="Urease_subunit"/>
</dbReference>
<organism evidence="4 6">
    <name type="scientific">Priestia flexa</name>
    <dbReference type="NCBI Taxonomy" id="86664"/>
    <lineage>
        <taxon>Bacteria</taxon>
        <taxon>Bacillati</taxon>
        <taxon>Bacillota</taxon>
        <taxon>Bacilli</taxon>
        <taxon>Bacillales</taxon>
        <taxon>Bacillaceae</taxon>
        <taxon>Priestia</taxon>
    </lineage>
</organism>
<dbReference type="UniPathway" id="UPA00258">
    <property type="reaction ID" value="UER00370"/>
</dbReference>
<dbReference type="InterPro" id="IPR036461">
    <property type="entry name" value="Urease_betasu_sf"/>
</dbReference>
<keyword evidence="3" id="KW-0963">Cytoplasm</keyword>
<name>A0A8I1SNE4_9BACI</name>
<evidence type="ECO:0000256" key="2">
    <source>
        <dbReference type="ARBA" id="ARBA00047778"/>
    </source>
</evidence>
<dbReference type="EMBL" id="JAEMWV010000005">
    <property type="protein sequence ID" value="MBN8252319.1"/>
    <property type="molecule type" value="Genomic_DNA"/>
</dbReference>
<dbReference type="Pfam" id="PF00699">
    <property type="entry name" value="Urease_beta"/>
    <property type="match status" value="1"/>
</dbReference>
<gene>
    <name evidence="3" type="primary">ureB</name>
    <name evidence="4" type="ORF">JF537_12140</name>
    <name evidence="5" type="ORF">RIB56_07205</name>
</gene>
<protein>
    <recommendedName>
        <fullName evidence="3">Urease subunit beta</fullName>
        <ecNumber evidence="3">3.5.1.5</ecNumber>
    </recommendedName>
    <alternativeName>
        <fullName evidence="3">Urea amidohydrolase subunit beta</fullName>
    </alternativeName>
</protein>
<comment type="pathway">
    <text evidence="3">Nitrogen metabolism; urea degradation; CO(2) and NH(3) from urea (urease route): step 1/1.</text>
</comment>